<dbReference type="eggNOG" id="COG1175">
    <property type="taxonomic scope" value="Bacteria"/>
</dbReference>
<dbReference type="RefSeq" id="WP_012934407.1">
    <property type="nucleotide sequence ID" value="NC_013739.1"/>
</dbReference>
<evidence type="ECO:0000256" key="9">
    <source>
        <dbReference type="ARBA" id="ARBA00023136"/>
    </source>
</evidence>
<dbReference type="Pfam" id="PF17210">
    <property type="entry name" value="SdrD_B"/>
    <property type="match status" value="1"/>
</dbReference>
<keyword evidence="7" id="KW-0732">Signal</keyword>
<feature type="transmembrane region" description="Helical" evidence="10">
    <location>
        <begin position="80"/>
        <end position="100"/>
    </location>
</feature>
<dbReference type="SUPFAM" id="SSF160964">
    <property type="entry name" value="MalF N-terminal region-like"/>
    <property type="match status" value="1"/>
</dbReference>
<feature type="domain" description="ABC transmembrane type-1" evidence="11">
    <location>
        <begin position="76"/>
        <end position="430"/>
    </location>
</feature>
<dbReference type="PROSITE" id="PS50928">
    <property type="entry name" value="ABC_TM1"/>
    <property type="match status" value="1"/>
</dbReference>
<dbReference type="SUPFAM" id="SSF161098">
    <property type="entry name" value="MetI-like"/>
    <property type="match status" value="1"/>
</dbReference>
<feature type="transmembrane region" description="Helical" evidence="10">
    <location>
        <begin position="20"/>
        <end position="39"/>
    </location>
</feature>
<dbReference type="GO" id="GO:0005576">
    <property type="term" value="C:extracellular region"/>
    <property type="evidence" value="ECO:0007669"/>
    <property type="project" value="UniProtKB-SubCell"/>
</dbReference>
<evidence type="ECO:0000256" key="3">
    <source>
        <dbReference type="ARBA" id="ARBA00022448"/>
    </source>
</evidence>
<evidence type="ECO:0000256" key="10">
    <source>
        <dbReference type="RuleBase" id="RU363032"/>
    </source>
</evidence>
<dbReference type="HOGENOM" id="CLU_016047_0_0_11"/>
<dbReference type="InterPro" id="IPR000515">
    <property type="entry name" value="MetI-like"/>
</dbReference>
<feature type="transmembrane region" description="Helical" evidence="10">
    <location>
        <begin position="409"/>
        <end position="431"/>
    </location>
</feature>
<evidence type="ECO:0000313" key="13">
    <source>
        <dbReference type="Proteomes" id="UP000008229"/>
    </source>
</evidence>
<evidence type="ECO:0000256" key="8">
    <source>
        <dbReference type="ARBA" id="ARBA00022989"/>
    </source>
</evidence>
<dbReference type="PANTHER" id="PTHR43227:SF8">
    <property type="entry name" value="DIACETYLCHITOBIOSE UPTAKE SYSTEM PERMEASE PROTEIN DASB"/>
    <property type="match status" value="1"/>
</dbReference>
<keyword evidence="6 10" id="KW-0812">Transmembrane</keyword>
<evidence type="ECO:0000313" key="12">
    <source>
        <dbReference type="EMBL" id="ADB51356.1"/>
    </source>
</evidence>
<dbReference type="GO" id="GO:0055085">
    <property type="term" value="P:transmembrane transport"/>
    <property type="evidence" value="ECO:0007669"/>
    <property type="project" value="InterPro"/>
</dbReference>
<evidence type="ECO:0000259" key="11">
    <source>
        <dbReference type="PROSITE" id="PS50928"/>
    </source>
</evidence>
<proteinExistence type="inferred from homology"/>
<keyword evidence="13" id="KW-1185">Reference proteome</keyword>
<comment type="similarity">
    <text evidence="10">Belongs to the binding-protein-dependent transport system permease family.</text>
</comment>
<dbReference type="SUPFAM" id="SSF117074">
    <property type="entry name" value="Hypothetical protein PA1324"/>
    <property type="match status" value="1"/>
</dbReference>
<feature type="transmembrane region" description="Helical" evidence="10">
    <location>
        <begin position="348"/>
        <end position="370"/>
    </location>
</feature>
<dbReference type="STRING" id="469383.Cwoe_2937"/>
<evidence type="ECO:0000256" key="7">
    <source>
        <dbReference type="ARBA" id="ARBA00022729"/>
    </source>
</evidence>
<dbReference type="OrthoDB" id="3515028at2"/>
<dbReference type="AlphaFoldDB" id="D3FBU1"/>
<evidence type="ECO:0000256" key="6">
    <source>
        <dbReference type="ARBA" id="ARBA00022692"/>
    </source>
</evidence>
<evidence type="ECO:0000256" key="2">
    <source>
        <dbReference type="ARBA" id="ARBA00004651"/>
    </source>
</evidence>
<reference evidence="12 13" key="1">
    <citation type="journal article" date="2010" name="Stand. Genomic Sci.">
        <title>Complete genome sequence of Conexibacter woesei type strain (ID131577).</title>
        <authorList>
            <person name="Pukall R."/>
            <person name="Lapidus A."/>
            <person name="Glavina Del Rio T."/>
            <person name="Copeland A."/>
            <person name="Tice H."/>
            <person name="Cheng J.-F."/>
            <person name="Lucas S."/>
            <person name="Chen F."/>
            <person name="Nolan M."/>
            <person name="Bruce D."/>
            <person name="Goodwin L."/>
            <person name="Pitluck S."/>
            <person name="Mavromatis K."/>
            <person name="Ivanova N."/>
            <person name="Ovchinnikova G."/>
            <person name="Pati A."/>
            <person name="Chen A."/>
            <person name="Palaniappan K."/>
            <person name="Land M."/>
            <person name="Hauser L."/>
            <person name="Chang Y.-J."/>
            <person name="Jeffries C.D."/>
            <person name="Chain P."/>
            <person name="Meincke L."/>
            <person name="Sims D."/>
            <person name="Brettin T."/>
            <person name="Detter J.C."/>
            <person name="Rohde M."/>
            <person name="Goeker M."/>
            <person name="Bristow J."/>
            <person name="Eisen J.A."/>
            <person name="Markowitz V."/>
            <person name="Kyrpides N.C."/>
            <person name="Klenk H.-P."/>
            <person name="Hugenholtz P."/>
        </authorList>
    </citation>
    <scope>NUCLEOTIDE SEQUENCE [LARGE SCALE GENOMIC DNA]</scope>
    <source>
        <strain evidence="13">DSM 14684 / CIP 108061 / JCM 11494 / NBRC 100937 / ID131577</strain>
    </source>
</reference>
<reference evidence="13" key="2">
    <citation type="submission" date="2010-01" db="EMBL/GenBank/DDBJ databases">
        <title>The complete genome of Conexibacter woesei DSM 14684.</title>
        <authorList>
            <consortium name="US DOE Joint Genome Institute (JGI-PGF)"/>
            <person name="Lucas S."/>
            <person name="Copeland A."/>
            <person name="Lapidus A."/>
            <person name="Glavina del Rio T."/>
            <person name="Dalin E."/>
            <person name="Tice H."/>
            <person name="Bruce D."/>
            <person name="Goodwin L."/>
            <person name="Pitluck S."/>
            <person name="Kyrpides N."/>
            <person name="Mavromatis K."/>
            <person name="Ivanova N."/>
            <person name="Mikhailova N."/>
            <person name="Chertkov O."/>
            <person name="Brettin T."/>
            <person name="Detter J.C."/>
            <person name="Han C."/>
            <person name="Larimer F."/>
            <person name="Land M."/>
            <person name="Hauser L."/>
            <person name="Markowitz V."/>
            <person name="Cheng J.-F."/>
            <person name="Hugenholtz P."/>
            <person name="Woyke T."/>
            <person name="Wu D."/>
            <person name="Pukall R."/>
            <person name="Steenblock K."/>
            <person name="Schneider S."/>
            <person name="Klenk H.-P."/>
            <person name="Eisen J.A."/>
        </authorList>
    </citation>
    <scope>NUCLEOTIDE SEQUENCE [LARGE SCALE GENOMIC DNA]</scope>
    <source>
        <strain evidence="13">DSM 14684 / CIP 108061 / JCM 11494 / NBRC 100937 / ID131577</strain>
    </source>
</reference>
<dbReference type="PANTHER" id="PTHR43227">
    <property type="entry name" value="BLL4140 PROTEIN"/>
    <property type="match status" value="1"/>
</dbReference>
<dbReference type="GO" id="GO:0005886">
    <property type="term" value="C:plasma membrane"/>
    <property type="evidence" value="ECO:0007669"/>
    <property type="project" value="UniProtKB-SubCell"/>
</dbReference>
<dbReference type="Pfam" id="PF00528">
    <property type="entry name" value="BPD_transp_1"/>
    <property type="match status" value="1"/>
</dbReference>
<name>D3FBU1_CONWI</name>
<sequence length="439" mass="46857">MEAATVSQGGKRPGRGRARLVPLLFLAPALIFLVVWIIYPTGWTIVRSFFDRDGGDFVAFDNYKDIFTTDTLQTAIKNNVIWVAVVPALVTAIGLIFAVLTERIRWSTAFKTAVFMPMAISLFAAGVIWRVMDEKDPSMGTINATLKVVDDTFGSGGALTTAQPSSPQLTGSTTSGFVLRKPVRAGGTAVLGLTAIPPADMPADARQALQPRPEAGAITGTVWRDFRPGGGRPGVVERGELGLPGVTVELRDPGGGVKASTTSDATGAFSFGDVGSGEFRVAIGSQTFSAPFEGVSWLGEKLITPAVMIAYIWVWAGFAMVIIAAGLSSISREVLEAARTDGATEWQVFRRVTVPMLAPVLSVVFITMIINVLKVFDIILSVAPQSSQDDANVIALAMWRTSFGGINDFGLGSAIAVFLFLLVIPVLALNIRRFKREEN</sequence>
<evidence type="ECO:0000256" key="1">
    <source>
        <dbReference type="ARBA" id="ARBA00004613"/>
    </source>
</evidence>
<keyword evidence="5" id="KW-0964">Secreted</keyword>
<organism evidence="12 13">
    <name type="scientific">Conexibacter woesei (strain DSM 14684 / CCUG 47730 / CIP 108061 / JCM 11494 / NBRC 100937 / ID131577)</name>
    <dbReference type="NCBI Taxonomy" id="469383"/>
    <lineage>
        <taxon>Bacteria</taxon>
        <taxon>Bacillati</taxon>
        <taxon>Actinomycetota</taxon>
        <taxon>Thermoleophilia</taxon>
        <taxon>Solirubrobacterales</taxon>
        <taxon>Conexibacteraceae</taxon>
        <taxon>Conexibacter</taxon>
    </lineage>
</organism>
<dbReference type="Gene3D" id="1.10.3720.10">
    <property type="entry name" value="MetI-like"/>
    <property type="match status" value="2"/>
</dbReference>
<dbReference type="Proteomes" id="UP000008229">
    <property type="component" value="Chromosome"/>
</dbReference>
<gene>
    <name evidence="12" type="ordered locus">Cwoe_2937</name>
</gene>
<comment type="subcellular location">
    <subcellularLocation>
        <location evidence="2 10">Cell membrane</location>
        <topology evidence="2 10">Multi-pass membrane protein</topology>
    </subcellularLocation>
    <subcellularLocation>
        <location evidence="1">Secreted</location>
    </subcellularLocation>
</comment>
<keyword evidence="4" id="KW-1003">Cell membrane</keyword>
<accession>D3FBU1</accession>
<feature type="transmembrane region" description="Helical" evidence="10">
    <location>
        <begin position="302"/>
        <end position="327"/>
    </location>
</feature>
<dbReference type="InterPro" id="IPR035906">
    <property type="entry name" value="MetI-like_sf"/>
</dbReference>
<keyword evidence="8 10" id="KW-1133">Transmembrane helix</keyword>
<dbReference type="InterPro" id="IPR033764">
    <property type="entry name" value="Sdr_B"/>
</dbReference>
<dbReference type="InterPro" id="IPR050809">
    <property type="entry name" value="UgpAE/MalFG_permease"/>
</dbReference>
<keyword evidence="9 10" id="KW-0472">Membrane</keyword>
<keyword evidence="3 10" id="KW-0813">Transport</keyword>
<dbReference type="KEGG" id="cwo:Cwoe_2937"/>
<dbReference type="EMBL" id="CP001854">
    <property type="protein sequence ID" value="ADB51356.1"/>
    <property type="molecule type" value="Genomic_DNA"/>
</dbReference>
<evidence type="ECO:0000256" key="4">
    <source>
        <dbReference type="ARBA" id="ARBA00022475"/>
    </source>
</evidence>
<protein>
    <submittedName>
        <fullName evidence="12">Binding-protein-dependent transport systems inner membrane component</fullName>
    </submittedName>
</protein>
<evidence type="ECO:0000256" key="5">
    <source>
        <dbReference type="ARBA" id="ARBA00022525"/>
    </source>
</evidence>
<dbReference type="CDD" id="cd06261">
    <property type="entry name" value="TM_PBP2"/>
    <property type="match status" value="1"/>
</dbReference>
<feature type="transmembrane region" description="Helical" evidence="10">
    <location>
        <begin position="112"/>
        <end position="132"/>
    </location>
</feature>